<dbReference type="Proteomes" id="UP000293852">
    <property type="component" value="Unassembled WGS sequence"/>
</dbReference>
<reference evidence="1 2" key="1">
    <citation type="submission" date="2019-02" db="EMBL/GenBank/DDBJ databases">
        <title>Sequencing the genomes of 1000 actinobacteria strains.</title>
        <authorList>
            <person name="Klenk H.-P."/>
        </authorList>
    </citation>
    <scope>NUCLEOTIDE SEQUENCE [LARGE SCALE GENOMIC DNA]</scope>
    <source>
        <strain evidence="1 2">DSM 16932</strain>
    </source>
</reference>
<proteinExistence type="predicted"/>
<evidence type="ECO:0008006" key="3">
    <source>
        <dbReference type="Google" id="ProtNLM"/>
    </source>
</evidence>
<dbReference type="CDD" id="cd00085">
    <property type="entry name" value="HNHc"/>
    <property type="match status" value="1"/>
</dbReference>
<name>A0A4Q7M010_9MICO</name>
<evidence type="ECO:0000313" key="2">
    <source>
        <dbReference type="Proteomes" id="UP000293852"/>
    </source>
</evidence>
<protein>
    <recommendedName>
        <fullName evidence="3">HNH endonuclease</fullName>
    </recommendedName>
</protein>
<evidence type="ECO:0000313" key="1">
    <source>
        <dbReference type="EMBL" id="RZS60451.1"/>
    </source>
</evidence>
<sequence length="98" mass="11220">MSAKRQWAGESVRRARAVMRPRLPLPCWWCKQPVLADAAWVVEHIVARSVRPDLAHDPSNWWVSHRRCSDASGGRLGAKRKAAVVEATTRLERDVRPW</sequence>
<accession>A0A4Q7M010</accession>
<keyword evidence="2" id="KW-1185">Reference proteome</keyword>
<dbReference type="Gene3D" id="1.10.30.50">
    <property type="match status" value="1"/>
</dbReference>
<comment type="caution">
    <text evidence="1">The sequence shown here is derived from an EMBL/GenBank/DDBJ whole genome shotgun (WGS) entry which is preliminary data.</text>
</comment>
<dbReference type="EMBL" id="SGWX01000001">
    <property type="protein sequence ID" value="RZS60451.1"/>
    <property type="molecule type" value="Genomic_DNA"/>
</dbReference>
<organism evidence="1 2">
    <name type="scientific">Xylanimonas ulmi</name>
    <dbReference type="NCBI Taxonomy" id="228973"/>
    <lineage>
        <taxon>Bacteria</taxon>
        <taxon>Bacillati</taxon>
        <taxon>Actinomycetota</taxon>
        <taxon>Actinomycetes</taxon>
        <taxon>Micrococcales</taxon>
        <taxon>Promicromonosporaceae</taxon>
        <taxon>Xylanimonas</taxon>
    </lineage>
</organism>
<dbReference type="InterPro" id="IPR003615">
    <property type="entry name" value="HNH_nuc"/>
</dbReference>
<dbReference type="AlphaFoldDB" id="A0A4Q7M010"/>
<gene>
    <name evidence="1" type="ORF">EV386_0709</name>
</gene>